<feature type="domain" description="Liprin-beta-1/2 coiled-coil" evidence="3">
    <location>
        <begin position="72"/>
        <end position="149"/>
    </location>
</feature>
<sequence>MEHYRGYITFTIFCSFQPDSDVINLNEVQSDLDTLSETQNMDYIGGSNSREITQDIHTIQGAEGGFLQDSAEDRLRKIESEKDSLSLHVSVLTDQIDAQAEKIRDLEYSLAERRDKIINTEDMLQSWSSLVAAIMAQQSTLASFFSGIPQKRKSDSQSESKAKYEQERKPRVFIESWKKEFDGIE</sequence>
<dbReference type="GO" id="GO:0048786">
    <property type="term" value="C:presynaptic active zone"/>
    <property type="evidence" value="ECO:0007669"/>
    <property type="project" value="TreeGrafter"/>
</dbReference>
<dbReference type="PANTHER" id="PTHR12587">
    <property type="entry name" value="LAR INTERACTING PROTEIN LIP -RELATED PROTEIN"/>
    <property type="match status" value="1"/>
</dbReference>
<gene>
    <name evidence="4" type="ORF">MCOR_17571</name>
</gene>
<accession>A0A6J8BEK4</accession>
<feature type="compositionally biased region" description="Basic and acidic residues" evidence="2">
    <location>
        <begin position="152"/>
        <end position="167"/>
    </location>
</feature>
<protein>
    <recommendedName>
        <fullName evidence="3">Liprin-beta-1/2 coiled-coil domain-containing protein</fullName>
    </recommendedName>
</protein>
<evidence type="ECO:0000313" key="5">
    <source>
        <dbReference type="Proteomes" id="UP000507470"/>
    </source>
</evidence>
<dbReference type="AlphaFoldDB" id="A0A6J8BEK4"/>
<name>A0A6J8BEK4_MYTCO</name>
<evidence type="ECO:0000259" key="3">
    <source>
        <dbReference type="Pfam" id="PF26022"/>
    </source>
</evidence>
<dbReference type="Pfam" id="PF26022">
    <property type="entry name" value="CC_Liprin_beta"/>
    <property type="match status" value="1"/>
</dbReference>
<evidence type="ECO:0000256" key="2">
    <source>
        <dbReference type="SAM" id="MobiDB-lite"/>
    </source>
</evidence>
<dbReference type="GO" id="GO:0007528">
    <property type="term" value="P:neuromuscular junction development"/>
    <property type="evidence" value="ECO:0007669"/>
    <property type="project" value="TreeGrafter"/>
</dbReference>
<reference evidence="4 5" key="1">
    <citation type="submission" date="2020-06" db="EMBL/GenBank/DDBJ databases">
        <authorList>
            <person name="Li R."/>
            <person name="Bekaert M."/>
        </authorList>
    </citation>
    <scope>NUCLEOTIDE SEQUENCE [LARGE SCALE GENOMIC DNA]</scope>
    <source>
        <strain evidence="5">wild</strain>
    </source>
</reference>
<proteinExistence type="predicted"/>
<evidence type="ECO:0000256" key="1">
    <source>
        <dbReference type="ARBA" id="ARBA00022737"/>
    </source>
</evidence>
<dbReference type="EMBL" id="CACVKT020003092">
    <property type="protein sequence ID" value="CAC5381700.1"/>
    <property type="molecule type" value="Genomic_DNA"/>
</dbReference>
<organism evidence="4 5">
    <name type="scientific">Mytilus coruscus</name>
    <name type="common">Sea mussel</name>
    <dbReference type="NCBI Taxonomy" id="42192"/>
    <lineage>
        <taxon>Eukaryota</taxon>
        <taxon>Metazoa</taxon>
        <taxon>Spiralia</taxon>
        <taxon>Lophotrochozoa</taxon>
        <taxon>Mollusca</taxon>
        <taxon>Bivalvia</taxon>
        <taxon>Autobranchia</taxon>
        <taxon>Pteriomorphia</taxon>
        <taxon>Mytilida</taxon>
        <taxon>Mytiloidea</taxon>
        <taxon>Mytilidae</taxon>
        <taxon>Mytilinae</taxon>
        <taxon>Mytilus</taxon>
    </lineage>
</organism>
<dbReference type="OrthoDB" id="6516566at2759"/>
<dbReference type="InterPro" id="IPR029515">
    <property type="entry name" value="Liprin"/>
</dbReference>
<dbReference type="InterPro" id="IPR058914">
    <property type="entry name" value="LIPB1/2_CC"/>
</dbReference>
<dbReference type="PANTHER" id="PTHR12587:SF14">
    <property type="entry name" value="AT31531P"/>
    <property type="match status" value="1"/>
</dbReference>
<evidence type="ECO:0000313" key="4">
    <source>
        <dbReference type="EMBL" id="CAC5381700.1"/>
    </source>
</evidence>
<dbReference type="Proteomes" id="UP000507470">
    <property type="component" value="Unassembled WGS sequence"/>
</dbReference>
<keyword evidence="5" id="KW-1185">Reference proteome</keyword>
<keyword evidence="1" id="KW-0677">Repeat</keyword>
<feature type="region of interest" description="Disordered" evidence="2">
    <location>
        <begin position="148"/>
        <end position="167"/>
    </location>
</feature>